<dbReference type="EMBL" id="CP006019">
    <property type="protein sequence ID" value="AIF69814.1"/>
    <property type="molecule type" value="Genomic_DNA"/>
</dbReference>
<proteinExistence type="predicted"/>
<dbReference type="eggNOG" id="arCOG03198">
    <property type="taxonomic scope" value="Archaea"/>
</dbReference>
<evidence type="ECO:0000256" key="1">
    <source>
        <dbReference type="SAM" id="MobiDB-lite"/>
    </source>
</evidence>
<evidence type="ECO:0000313" key="3">
    <source>
        <dbReference type="Proteomes" id="UP000027981"/>
    </source>
</evidence>
<protein>
    <submittedName>
        <fullName evidence="2">Uncharacterized protein</fullName>
    </submittedName>
</protein>
<feature type="compositionally biased region" description="Basic residues" evidence="1">
    <location>
        <begin position="420"/>
        <end position="432"/>
    </location>
</feature>
<evidence type="ECO:0000313" key="2">
    <source>
        <dbReference type="EMBL" id="AIF69814.1"/>
    </source>
</evidence>
<name>A0A075LTW2_9EURY</name>
<dbReference type="STRING" id="1343739.PAP_07120"/>
<keyword evidence="3" id="KW-1185">Reference proteome</keyword>
<dbReference type="KEGG" id="ppac:PAP_07120"/>
<accession>A0A075LTW2</accession>
<reference evidence="3" key="1">
    <citation type="submission" date="2013-06" db="EMBL/GenBank/DDBJ databases">
        <title>Complete Genome Sequence of Hyperthermophilic Palaeococcus pacificus DY20341T, Isolated from a Deep-Sea Hydrothermal Sediments.</title>
        <authorList>
            <person name="Zeng X."/>
            <person name="Shao Z."/>
        </authorList>
    </citation>
    <scope>NUCLEOTIDE SEQUENCE [LARGE SCALE GENOMIC DNA]</scope>
    <source>
        <strain evidence="3">DY20341</strain>
    </source>
</reference>
<dbReference type="HOGENOM" id="CLU_661601_0_0_2"/>
<dbReference type="Pfam" id="PF04409">
    <property type="entry name" value="DUF530"/>
    <property type="match status" value="1"/>
</dbReference>
<organism evidence="2 3">
    <name type="scientific">Palaeococcus pacificus DY20341</name>
    <dbReference type="NCBI Taxonomy" id="1343739"/>
    <lineage>
        <taxon>Archaea</taxon>
        <taxon>Methanobacteriati</taxon>
        <taxon>Methanobacteriota</taxon>
        <taxon>Thermococci</taxon>
        <taxon>Thermococcales</taxon>
        <taxon>Thermococcaceae</taxon>
        <taxon>Palaeococcus</taxon>
    </lineage>
</organism>
<feature type="region of interest" description="Disordered" evidence="1">
    <location>
        <begin position="413"/>
        <end position="432"/>
    </location>
</feature>
<dbReference type="Proteomes" id="UP000027981">
    <property type="component" value="Chromosome"/>
</dbReference>
<dbReference type="OrthoDB" id="85577at2157"/>
<dbReference type="InterPro" id="IPR007503">
    <property type="entry name" value="DUF530"/>
</dbReference>
<gene>
    <name evidence="2" type="ORF">PAP_07120</name>
</gene>
<dbReference type="AlphaFoldDB" id="A0A075LTW2"/>
<dbReference type="RefSeq" id="WP_048165332.1">
    <property type="nucleotide sequence ID" value="NZ_CP006019.1"/>
</dbReference>
<sequence length="432" mass="50225">MTTTEELISRVNLLLDDIKTNTPRLFEGSVPSIVFHLNKQLSVLEDLRHELERRVGVTAPSTYFLSRSERDPNIHWIYRKKHNRVLALERIKSAIMAHKMALGHILANYSFYDGRKEIEPKNIKDPKKVRAIKKEIVIGRLDILPHLAYSGDVLRILSQKDVVVREAFKNIKGKLRERGTLKKIGYRLEVEYFENKKLKTTRITLPEDVDIDSELRRRYGKMVRWKVLTSVKTRGVLINNHYTVDNLALAYASLNPEKALQMLAFDLFRYYVITSERDREFLALYPDIKLHIDCHYSLFDEPFRNEPFFKTGFGSMLLIRKGEIERMLSGKRSTLSTIPNYLLGAVILYGISPYNEKKVAELLGINQKELEDALWKVAISGIPLDTFGDKKKFERFMPKEEIVVEFLKALEEGEEDDRAKSKKQRGAPKKNR</sequence>
<dbReference type="GeneID" id="24842536"/>
<reference evidence="2 3" key="2">
    <citation type="journal article" date="2015" name="Genome Announc.">
        <title>Complete Genome Sequence of Hyperthermophilic Piezophilic Archaeon Palaeococcus pacificus DY20341T, Isolated from Deep-Sea Hydrothermal Sediments.</title>
        <authorList>
            <person name="Zeng X."/>
            <person name="Jebbar M."/>
            <person name="Shao Z."/>
        </authorList>
    </citation>
    <scope>NUCLEOTIDE SEQUENCE [LARGE SCALE GENOMIC DNA]</scope>
    <source>
        <strain evidence="2 3">DY20341</strain>
    </source>
</reference>